<dbReference type="Pfam" id="PF19445">
    <property type="entry name" value="eIF3h_C"/>
    <property type="match status" value="1"/>
</dbReference>
<proteinExistence type="predicted"/>
<feature type="compositionally biased region" description="Basic residues" evidence="1">
    <location>
        <begin position="222"/>
        <end position="236"/>
    </location>
</feature>
<feature type="domain" description="eIF3h C-terminal" evidence="2">
    <location>
        <begin position="21"/>
        <end position="66"/>
    </location>
</feature>
<dbReference type="InterPro" id="IPR045810">
    <property type="entry name" value="eIF3h_C"/>
</dbReference>
<dbReference type="PANTHER" id="PTHR15565:SF0">
    <property type="entry name" value="PROTEIN AATF"/>
    <property type="match status" value="1"/>
</dbReference>
<feature type="compositionally biased region" description="Acidic residues" evidence="1">
    <location>
        <begin position="73"/>
        <end position="82"/>
    </location>
</feature>
<feature type="compositionally biased region" description="Basic and acidic residues" evidence="1">
    <location>
        <begin position="241"/>
        <end position="252"/>
    </location>
</feature>
<dbReference type="Proteomes" id="UP000834106">
    <property type="component" value="Chromosome 8"/>
</dbReference>
<feature type="compositionally biased region" description="Polar residues" evidence="1">
    <location>
        <begin position="202"/>
        <end position="216"/>
    </location>
</feature>
<evidence type="ECO:0000259" key="2">
    <source>
        <dbReference type="Pfam" id="PF19445"/>
    </source>
</evidence>
<feature type="compositionally biased region" description="Polar residues" evidence="1">
    <location>
        <begin position="269"/>
        <end position="279"/>
    </location>
</feature>
<sequence length="353" mass="39133">MNYQENIRRCVCIVYDPSRSNQGVLALKALKLSDSFMDLYKNNNFTGEKLREKNLSWADIFEEIPVNNFKEDEKDDCSDDYDNSDKDEYNNDGDDDHGNHDEDTDVESENEEEEGGGSENDNDDEQKDDEMEELEIEYKKLLNEEQDLLRNLKGHKDDDIKKGQAVKNQRKWVSYSACISAPSRDPIIAYLLGTRKKDEDSGSVSNVADEQGSNSRTDSEHRSKRFSSSRALKRRSMSATKKADGAERDPSPSRKSGKRSGSPVPSKYRQPSPTTSRRQASPMVARRMSLSPGRLLKGGIKVTPVVDSSGKKKMATITAGNCKVSEALVGLTKLGRKNWDEGSALAGGGGGGG</sequence>
<protein>
    <recommendedName>
        <fullName evidence="2">eIF3h C-terminal domain-containing protein</fullName>
    </recommendedName>
</protein>
<evidence type="ECO:0000256" key="1">
    <source>
        <dbReference type="SAM" id="MobiDB-lite"/>
    </source>
</evidence>
<dbReference type="PANTHER" id="PTHR15565">
    <property type="entry name" value="AATF PROTEIN APOPTOSIS ANTAGONIZING TRANSCRIPTION FACTOR"/>
    <property type="match status" value="1"/>
</dbReference>
<dbReference type="AlphaFoldDB" id="A0AAD1ZBU8"/>
<feature type="region of interest" description="Disordered" evidence="1">
    <location>
        <begin position="71"/>
        <end position="130"/>
    </location>
</feature>
<dbReference type="GO" id="GO:0005730">
    <property type="term" value="C:nucleolus"/>
    <property type="evidence" value="ECO:0007669"/>
    <property type="project" value="TreeGrafter"/>
</dbReference>
<feature type="compositionally biased region" description="Acidic residues" evidence="1">
    <location>
        <begin position="102"/>
        <end position="130"/>
    </location>
</feature>
<evidence type="ECO:0000313" key="3">
    <source>
        <dbReference type="EMBL" id="CAI9766574.1"/>
    </source>
</evidence>
<evidence type="ECO:0000313" key="4">
    <source>
        <dbReference type="Proteomes" id="UP000834106"/>
    </source>
</evidence>
<gene>
    <name evidence="3" type="ORF">FPE_LOCUS14004</name>
</gene>
<accession>A0AAD1ZBU8</accession>
<keyword evidence="4" id="KW-1185">Reference proteome</keyword>
<dbReference type="InterPro" id="IPR039223">
    <property type="entry name" value="AATF/Bfr2"/>
</dbReference>
<feature type="region of interest" description="Disordered" evidence="1">
    <location>
        <begin position="196"/>
        <end position="285"/>
    </location>
</feature>
<name>A0AAD1ZBU8_9LAMI</name>
<dbReference type="Gene3D" id="3.40.140.10">
    <property type="entry name" value="Cytidine Deaminase, domain 2"/>
    <property type="match status" value="1"/>
</dbReference>
<dbReference type="EMBL" id="OU503043">
    <property type="protein sequence ID" value="CAI9766574.1"/>
    <property type="molecule type" value="Genomic_DNA"/>
</dbReference>
<organism evidence="3 4">
    <name type="scientific">Fraxinus pennsylvanica</name>
    <dbReference type="NCBI Taxonomy" id="56036"/>
    <lineage>
        <taxon>Eukaryota</taxon>
        <taxon>Viridiplantae</taxon>
        <taxon>Streptophyta</taxon>
        <taxon>Embryophyta</taxon>
        <taxon>Tracheophyta</taxon>
        <taxon>Spermatophyta</taxon>
        <taxon>Magnoliopsida</taxon>
        <taxon>eudicotyledons</taxon>
        <taxon>Gunneridae</taxon>
        <taxon>Pentapetalae</taxon>
        <taxon>asterids</taxon>
        <taxon>lamiids</taxon>
        <taxon>Lamiales</taxon>
        <taxon>Oleaceae</taxon>
        <taxon>Oleeae</taxon>
        <taxon>Fraxinus</taxon>
    </lineage>
</organism>
<reference evidence="3" key="1">
    <citation type="submission" date="2023-05" db="EMBL/GenBank/DDBJ databases">
        <authorList>
            <person name="Huff M."/>
        </authorList>
    </citation>
    <scope>NUCLEOTIDE SEQUENCE</scope>
</reference>